<dbReference type="EMBL" id="VGJX01000464">
    <property type="protein sequence ID" value="MBM3275153.1"/>
    <property type="molecule type" value="Genomic_DNA"/>
</dbReference>
<dbReference type="PANTHER" id="PTHR11705">
    <property type="entry name" value="PROTEASE FAMILY M14 CARBOXYPEPTIDASE A,B"/>
    <property type="match status" value="1"/>
</dbReference>
<evidence type="ECO:0000259" key="9">
    <source>
        <dbReference type="PROSITE" id="PS52035"/>
    </source>
</evidence>
<evidence type="ECO:0000256" key="7">
    <source>
        <dbReference type="PROSITE-ProRule" id="PRU01379"/>
    </source>
</evidence>
<evidence type="ECO:0000256" key="6">
    <source>
        <dbReference type="ARBA" id="ARBA00023049"/>
    </source>
</evidence>
<accession>A0A937X3F5</accession>
<feature type="active site" description="Proton donor/acceptor" evidence="7">
    <location>
        <position position="199"/>
    </location>
</feature>
<feature type="region of interest" description="Disordered" evidence="8">
    <location>
        <begin position="53"/>
        <end position="113"/>
    </location>
</feature>
<dbReference type="Proteomes" id="UP000703893">
    <property type="component" value="Unassembled WGS sequence"/>
</dbReference>
<dbReference type="SUPFAM" id="SSF53187">
    <property type="entry name" value="Zn-dependent exopeptidases"/>
    <property type="match status" value="1"/>
</dbReference>
<evidence type="ECO:0000256" key="3">
    <source>
        <dbReference type="ARBA" id="ARBA00022670"/>
    </source>
</evidence>
<evidence type="ECO:0000313" key="11">
    <source>
        <dbReference type="Proteomes" id="UP000703893"/>
    </source>
</evidence>
<evidence type="ECO:0000313" key="10">
    <source>
        <dbReference type="EMBL" id="MBM3275153.1"/>
    </source>
</evidence>
<dbReference type="AlphaFoldDB" id="A0A937X3F5"/>
<evidence type="ECO:0000256" key="4">
    <source>
        <dbReference type="ARBA" id="ARBA00022801"/>
    </source>
</evidence>
<dbReference type="Gene3D" id="3.40.630.10">
    <property type="entry name" value="Zn peptidases"/>
    <property type="match status" value="1"/>
</dbReference>
<dbReference type="GO" id="GO:0006508">
    <property type="term" value="P:proteolysis"/>
    <property type="evidence" value="ECO:0007669"/>
    <property type="project" value="UniProtKB-KW"/>
</dbReference>
<name>A0A937X3F5_9BACT</name>
<evidence type="ECO:0000256" key="8">
    <source>
        <dbReference type="SAM" id="MobiDB-lite"/>
    </source>
</evidence>
<dbReference type="GO" id="GO:0008270">
    <property type="term" value="F:zinc ion binding"/>
    <property type="evidence" value="ECO:0007669"/>
    <property type="project" value="InterPro"/>
</dbReference>
<proteinExistence type="inferred from homology"/>
<dbReference type="GO" id="GO:0004181">
    <property type="term" value="F:metallocarboxypeptidase activity"/>
    <property type="evidence" value="ECO:0007669"/>
    <property type="project" value="InterPro"/>
</dbReference>
<feature type="non-terminal residue" evidence="10">
    <location>
        <position position="1"/>
    </location>
</feature>
<keyword evidence="3" id="KW-0645">Protease</keyword>
<reference evidence="10 11" key="1">
    <citation type="submission" date="2019-03" db="EMBL/GenBank/DDBJ databases">
        <title>Lake Tanganyika Metagenome-Assembled Genomes (MAGs).</title>
        <authorList>
            <person name="Tran P."/>
        </authorList>
    </citation>
    <scope>NUCLEOTIDE SEQUENCE [LARGE SCALE GENOMIC DNA]</scope>
    <source>
        <strain evidence="10">K_DeepCast_65m_m2_236</strain>
    </source>
</reference>
<dbReference type="InterPro" id="IPR000834">
    <property type="entry name" value="Peptidase_M14"/>
</dbReference>
<comment type="caution">
    <text evidence="10">The sequence shown here is derived from an EMBL/GenBank/DDBJ whole genome shotgun (WGS) entry which is preliminary data.</text>
</comment>
<dbReference type="Pfam" id="PF00246">
    <property type="entry name" value="Peptidase_M14"/>
    <property type="match status" value="1"/>
</dbReference>
<comment type="similarity">
    <text evidence="2 7">Belongs to the peptidase M14 family.</text>
</comment>
<evidence type="ECO:0000256" key="2">
    <source>
        <dbReference type="ARBA" id="ARBA00005988"/>
    </source>
</evidence>
<keyword evidence="4" id="KW-0378">Hydrolase</keyword>
<protein>
    <recommendedName>
        <fullName evidence="9">Peptidase M14 domain-containing protein</fullName>
    </recommendedName>
</protein>
<keyword evidence="6" id="KW-0482">Metalloprotease</keyword>
<gene>
    <name evidence="10" type="ORF">FJZ00_08360</name>
</gene>
<evidence type="ECO:0000256" key="5">
    <source>
        <dbReference type="ARBA" id="ARBA00022833"/>
    </source>
</evidence>
<dbReference type="PROSITE" id="PS52035">
    <property type="entry name" value="PEPTIDASE_M14"/>
    <property type="match status" value="1"/>
</dbReference>
<dbReference type="SMART" id="SM00631">
    <property type="entry name" value="Zn_pept"/>
    <property type="match status" value="1"/>
</dbReference>
<organism evidence="10 11">
    <name type="scientific">Candidatus Tanganyikabacteria bacterium</name>
    <dbReference type="NCBI Taxonomy" id="2961651"/>
    <lineage>
        <taxon>Bacteria</taxon>
        <taxon>Bacillati</taxon>
        <taxon>Candidatus Sericytochromatia</taxon>
        <taxon>Candidatus Tanganyikabacteria</taxon>
    </lineage>
</organism>
<keyword evidence="5" id="KW-0862">Zinc</keyword>
<evidence type="ECO:0000256" key="1">
    <source>
        <dbReference type="ARBA" id="ARBA00001947"/>
    </source>
</evidence>
<dbReference type="GO" id="GO:0005615">
    <property type="term" value="C:extracellular space"/>
    <property type="evidence" value="ECO:0007669"/>
    <property type="project" value="TreeGrafter"/>
</dbReference>
<feature type="compositionally biased region" description="Polar residues" evidence="8">
    <location>
        <begin position="82"/>
        <end position="100"/>
    </location>
</feature>
<feature type="compositionally biased region" description="Gly residues" evidence="8">
    <location>
        <begin position="65"/>
        <end position="75"/>
    </location>
</feature>
<dbReference type="PANTHER" id="PTHR11705:SF143">
    <property type="entry name" value="SLL0236 PROTEIN"/>
    <property type="match status" value="1"/>
</dbReference>
<sequence length="285" mass="31748">NHARELVTPEMVLRLAHWLVEQYGKDAEATYYVDNRDIYLTPMVNPDGHIKAEQGRDWRKNTNGTNGGSGNGPWGPGVDLNRNYNSRNWGSTGTDKNPSGVTYGGPGPNSETETQAMSKLYASRKWTFLITHHSFSNLVMWPWNDSDEPPDDPKLPAIGKKLGELSGYHPEQGSELYYTSGDDTDHMWSQHRTYAYCLEIGGWGDGFDPPYSRVEKFWKEVHPMQKYALKIADNPGAVFGPEVGKDRNARLGATRVLSGVGRAIRVTRAQGSTGVWGAPEFGWAD</sequence>
<comment type="cofactor">
    <cofactor evidence="1">
        <name>Zn(2+)</name>
        <dbReference type="ChEBI" id="CHEBI:29105"/>
    </cofactor>
</comment>
<feature type="domain" description="Peptidase M14" evidence="9">
    <location>
        <begin position="1"/>
        <end position="232"/>
    </location>
</feature>